<dbReference type="GO" id="GO:0005795">
    <property type="term" value="C:Golgi stack"/>
    <property type="evidence" value="ECO:0007669"/>
    <property type="project" value="TreeGrafter"/>
</dbReference>
<dbReference type="AlphaFoldDB" id="A0A914PY99"/>
<dbReference type="InterPro" id="IPR006955">
    <property type="entry name" value="Uso1_p115_C"/>
</dbReference>
<feature type="coiled-coil region" evidence="1">
    <location>
        <begin position="227"/>
        <end position="254"/>
    </location>
</feature>
<dbReference type="GO" id="GO:0048211">
    <property type="term" value="P:Golgi vesicle docking"/>
    <property type="evidence" value="ECO:0007669"/>
    <property type="project" value="TreeGrafter"/>
</dbReference>
<dbReference type="Gene3D" id="1.25.10.10">
    <property type="entry name" value="Leucine-rich Repeat Variant"/>
    <property type="match status" value="1"/>
</dbReference>
<dbReference type="GO" id="GO:0061025">
    <property type="term" value="P:membrane fusion"/>
    <property type="evidence" value="ECO:0007669"/>
    <property type="project" value="TreeGrafter"/>
</dbReference>
<keyword evidence="1" id="KW-0175">Coiled coil</keyword>
<dbReference type="PANTHER" id="PTHR10013:SF0">
    <property type="entry name" value="GENERAL VESICULAR TRANSPORT FACTOR P115"/>
    <property type="match status" value="1"/>
</dbReference>
<accession>A0A914PY99</accession>
<dbReference type="Pfam" id="PF04871">
    <property type="entry name" value="Uso1_p115_C"/>
    <property type="match status" value="1"/>
</dbReference>
<organism evidence="3 4">
    <name type="scientific">Panagrolaimus davidi</name>
    <dbReference type="NCBI Taxonomy" id="227884"/>
    <lineage>
        <taxon>Eukaryota</taxon>
        <taxon>Metazoa</taxon>
        <taxon>Ecdysozoa</taxon>
        <taxon>Nematoda</taxon>
        <taxon>Chromadorea</taxon>
        <taxon>Rhabditida</taxon>
        <taxon>Tylenchina</taxon>
        <taxon>Panagrolaimomorpha</taxon>
        <taxon>Panagrolaimoidea</taxon>
        <taxon>Panagrolaimidae</taxon>
        <taxon>Panagrolaimus</taxon>
    </lineage>
</organism>
<reference evidence="4" key="1">
    <citation type="submission" date="2022-11" db="UniProtKB">
        <authorList>
            <consortium name="WormBaseParasite"/>
        </authorList>
    </citation>
    <scope>IDENTIFICATION</scope>
</reference>
<dbReference type="Proteomes" id="UP000887578">
    <property type="component" value="Unplaced"/>
</dbReference>
<dbReference type="InterPro" id="IPR024095">
    <property type="entry name" value="Vesicle_P115"/>
</dbReference>
<feature type="domain" description="Uso1/p115-like vesicle tethering protein C-terminal" evidence="2">
    <location>
        <begin position="207"/>
        <end position="317"/>
    </location>
</feature>
<evidence type="ECO:0000259" key="2">
    <source>
        <dbReference type="Pfam" id="PF04871"/>
    </source>
</evidence>
<dbReference type="PANTHER" id="PTHR10013">
    <property type="entry name" value="GENERAL VESICULAR TRANSPORT FACTOR P115"/>
    <property type="match status" value="1"/>
</dbReference>
<proteinExistence type="predicted"/>
<dbReference type="GO" id="GO:0006886">
    <property type="term" value="P:intracellular protein transport"/>
    <property type="evidence" value="ECO:0007669"/>
    <property type="project" value="InterPro"/>
</dbReference>
<dbReference type="GO" id="GO:0006888">
    <property type="term" value="P:endoplasmic reticulum to Golgi vesicle-mediated transport"/>
    <property type="evidence" value="ECO:0007669"/>
    <property type="project" value="TreeGrafter"/>
</dbReference>
<keyword evidence="3" id="KW-1185">Reference proteome</keyword>
<dbReference type="WBParaSite" id="PDA_v2.g23805.t1">
    <property type="protein sequence ID" value="PDA_v2.g23805.t1"/>
    <property type="gene ID" value="PDA_v2.g23805"/>
</dbReference>
<protein>
    <submittedName>
        <fullName evidence="4">Uso1/p115-like vesicle tethering protein C-terminal domain-containing protein</fullName>
    </submittedName>
</protein>
<name>A0A914PY99_9BILA</name>
<dbReference type="GO" id="GO:0012507">
    <property type="term" value="C:ER to Golgi transport vesicle membrane"/>
    <property type="evidence" value="ECO:0007669"/>
    <property type="project" value="TreeGrafter"/>
</dbReference>
<evidence type="ECO:0000313" key="4">
    <source>
        <dbReference type="WBParaSite" id="PDA_v2.g23805.t1"/>
    </source>
</evidence>
<dbReference type="InterPro" id="IPR011989">
    <property type="entry name" value="ARM-like"/>
</dbReference>
<sequence length="318" mass="36589">MAHMIVSFTQLIDRRVGKERLAEALDAFSRSEFYIHAAQRPQPLAKNPQELKIEYQFTKLFKQLESDLLKTLRPNGDIQATKVSETVVTSYKKLIKQQDDTIAALSQELAALKSSGGIKTEQNGILPQVDNHVMESQNTHLIENLKAELAAKDARIVELSDAYVWVEQAKAMNDKWQTEVATLQGWLQQWQNFHIEQLPNPYDTYCQQLTAECRNYESQLAQGWSSYEQLTAQFAAQTKELESCRIQVADLQRQLTYAQNPQQFSPEKHSSGDEKYEKLFKEHDDLLLLLAEQDSKMKHYKRRLKEHGEAVSDNETDA</sequence>
<evidence type="ECO:0000256" key="1">
    <source>
        <dbReference type="SAM" id="Coils"/>
    </source>
</evidence>
<dbReference type="GO" id="GO:0005783">
    <property type="term" value="C:endoplasmic reticulum"/>
    <property type="evidence" value="ECO:0007669"/>
    <property type="project" value="TreeGrafter"/>
</dbReference>
<evidence type="ECO:0000313" key="3">
    <source>
        <dbReference type="Proteomes" id="UP000887578"/>
    </source>
</evidence>